<dbReference type="EMBL" id="KN832874">
    <property type="protein sequence ID" value="KIN02492.1"/>
    <property type="molecule type" value="Genomic_DNA"/>
</dbReference>
<keyword evidence="1" id="KW-0175">Coiled coil</keyword>
<evidence type="ECO:0000256" key="1">
    <source>
        <dbReference type="SAM" id="Coils"/>
    </source>
</evidence>
<dbReference type="InterPro" id="IPR025212">
    <property type="entry name" value="CAD_CENP-Q"/>
</dbReference>
<reference evidence="2 3" key="1">
    <citation type="submission" date="2014-04" db="EMBL/GenBank/DDBJ databases">
        <authorList>
            <consortium name="DOE Joint Genome Institute"/>
            <person name="Kuo A."/>
            <person name="Martino E."/>
            <person name="Perotto S."/>
            <person name="Kohler A."/>
            <person name="Nagy L.G."/>
            <person name="Floudas D."/>
            <person name="Copeland A."/>
            <person name="Barry K.W."/>
            <person name="Cichocki N."/>
            <person name="Veneault-Fourrey C."/>
            <person name="LaButti K."/>
            <person name="Lindquist E.A."/>
            <person name="Lipzen A."/>
            <person name="Lundell T."/>
            <person name="Morin E."/>
            <person name="Murat C."/>
            <person name="Sun H."/>
            <person name="Tunlid A."/>
            <person name="Henrissat B."/>
            <person name="Grigoriev I.V."/>
            <person name="Hibbett D.S."/>
            <person name="Martin F."/>
            <person name="Nordberg H.P."/>
            <person name="Cantor M.N."/>
            <person name="Hua S.X."/>
        </authorList>
    </citation>
    <scope>NUCLEOTIDE SEQUENCE [LARGE SCALE GENOMIC DNA]</scope>
    <source>
        <strain evidence="2 3">Zn</strain>
    </source>
</reference>
<organism evidence="2 3">
    <name type="scientific">Oidiodendron maius (strain Zn)</name>
    <dbReference type="NCBI Taxonomy" id="913774"/>
    <lineage>
        <taxon>Eukaryota</taxon>
        <taxon>Fungi</taxon>
        <taxon>Dikarya</taxon>
        <taxon>Ascomycota</taxon>
        <taxon>Pezizomycotina</taxon>
        <taxon>Leotiomycetes</taxon>
        <taxon>Leotiomycetes incertae sedis</taxon>
        <taxon>Myxotrichaceae</taxon>
        <taxon>Oidiodendron</taxon>
    </lineage>
</organism>
<dbReference type="Proteomes" id="UP000054321">
    <property type="component" value="Unassembled WGS sequence"/>
</dbReference>
<accession>A0A0C3HJG4</accession>
<protein>
    <submittedName>
        <fullName evidence="2">Uncharacterized protein</fullName>
    </submittedName>
</protein>
<dbReference type="Pfam" id="PF13094">
    <property type="entry name" value="CENP-Q"/>
    <property type="match status" value="1"/>
</dbReference>
<sequence length="185" mass="20578">MVSRRLVSKISKGLPFPPSTGARREDDFDFEKILDHGRAMETELTQVLHANDLLEAELRKETAHIEAEEDALLQLETNAKTEASRRREAGRKLHLLLQTEDLAEMDDILKDMTSLADVAHNAPLSLEDEKLAALMEKLTGHVDSMQGNIKQVQGITQAIAQGKAAVQATLFSHLERAQYEDIVLG</sequence>
<evidence type="ECO:0000313" key="2">
    <source>
        <dbReference type="EMBL" id="KIN02492.1"/>
    </source>
</evidence>
<dbReference type="HOGENOM" id="CLU_1461748_0_0_1"/>
<evidence type="ECO:0000313" key="3">
    <source>
        <dbReference type="Proteomes" id="UP000054321"/>
    </source>
</evidence>
<reference evidence="3" key="2">
    <citation type="submission" date="2015-01" db="EMBL/GenBank/DDBJ databases">
        <title>Evolutionary Origins and Diversification of the Mycorrhizal Mutualists.</title>
        <authorList>
            <consortium name="DOE Joint Genome Institute"/>
            <consortium name="Mycorrhizal Genomics Consortium"/>
            <person name="Kohler A."/>
            <person name="Kuo A."/>
            <person name="Nagy L.G."/>
            <person name="Floudas D."/>
            <person name="Copeland A."/>
            <person name="Barry K.W."/>
            <person name="Cichocki N."/>
            <person name="Veneault-Fourrey C."/>
            <person name="LaButti K."/>
            <person name="Lindquist E.A."/>
            <person name="Lipzen A."/>
            <person name="Lundell T."/>
            <person name="Morin E."/>
            <person name="Murat C."/>
            <person name="Riley R."/>
            <person name="Ohm R."/>
            <person name="Sun H."/>
            <person name="Tunlid A."/>
            <person name="Henrissat B."/>
            <person name="Grigoriev I.V."/>
            <person name="Hibbett D.S."/>
            <person name="Martin F."/>
        </authorList>
    </citation>
    <scope>NUCLEOTIDE SEQUENCE [LARGE SCALE GENOMIC DNA]</scope>
    <source>
        <strain evidence="3">Zn</strain>
    </source>
</reference>
<name>A0A0C3HJG4_OIDMZ</name>
<dbReference type="OrthoDB" id="2420947at2759"/>
<dbReference type="InParanoid" id="A0A0C3HJG4"/>
<dbReference type="AlphaFoldDB" id="A0A0C3HJG4"/>
<proteinExistence type="predicted"/>
<gene>
    <name evidence="2" type="ORF">OIDMADRAFT_194964</name>
</gene>
<feature type="coiled-coil region" evidence="1">
    <location>
        <begin position="51"/>
        <end position="78"/>
    </location>
</feature>
<keyword evidence="3" id="KW-1185">Reference proteome</keyword>